<dbReference type="Gene3D" id="3.40.190.10">
    <property type="entry name" value="Periplasmic binding protein-like II"/>
    <property type="match status" value="1"/>
</dbReference>
<dbReference type="PANTHER" id="PTHR42928">
    <property type="entry name" value="TRICARBOXYLATE-BINDING PROTEIN"/>
    <property type="match status" value="1"/>
</dbReference>
<dbReference type="InterPro" id="IPR042100">
    <property type="entry name" value="Bug_dom1"/>
</dbReference>
<dbReference type="PIRSF" id="PIRSF017082">
    <property type="entry name" value="YflP"/>
    <property type="match status" value="1"/>
</dbReference>
<evidence type="ECO:0000256" key="1">
    <source>
        <dbReference type="ARBA" id="ARBA00006987"/>
    </source>
</evidence>
<gene>
    <name evidence="2" type="ORF">CAL29_01300</name>
</gene>
<proteinExistence type="inferred from homology"/>
<sequence length="291" mass="30308">MIVPLAAGSAVDNAARLVAQEMAKDLGVAVVVENQPGAAGIIGADRVSKAAPDGYTLGGYNDSILTMVPNMQSNMPWDPVRDFTPISLATTFEWGLVTTPSLHYKSAADFIAAARAAPGKLHYGSGGIGSPQHIAMALFAARNGLNVVHVPYKGASQAAVGVAAGEVQAAFEALPTVKSLVDGKKLDLIGVCSAKELAQLPGVKTLSESGSVSFTFESWFVVVAPRNTPAAIVDRLNASIKKALANPDVQQKLAAQGAVPRGSSPQELGDLTRSQLQVYKKLIDDNHLKVD</sequence>
<reference evidence="3" key="1">
    <citation type="submission" date="2017-05" db="EMBL/GenBank/DDBJ databases">
        <title>Complete and WGS of Bordetella genogroups.</title>
        <authorList>
            <person name="Spilker T."/>
            <person name="Lipuma J."/>
        </authorList>
    </citation>
    <scope>NUCLEOTIDE SEQUENCE [LARGE SCALE GENOMIC DNA]</scope>
    <source>
        <strain evidence="3">AU16122</strain>
    </source>
</reference>
<protein>
    <recommendedName>
        <fullName evidence="4">ABC transporter substrate-binding protein</fullName>
    </recommendedName>
</protein>
<dbReference type="CDD" id="cd07012">
    <property type="entry name" value="PBP2_Bug_TTT"/>
    <property type="match status" value="1"/>
</dbReference>
<accession>A0A261SQG7</accession>
<dbReference type="Pfam" id="PF03401">
    <property type="entry name" value="TctC"/>
    <property type="match status" value="1"/>
</dbReference>
<evidence type="ECO:0000313" key="2">
    <source>
        <dbReference type="EMBL" id="OZI38543.1"/>
    </source>
</evidence>
<dbReference type="SUPFAM" id="SSF53850">
    <property type="entry name" value="Periplasmic binding protein-like II"/>
    <property type="match status" value="1"/>
</dbReference>
<keyword evidence="3" id="KW-1185">Reference proteome</keyword>
<comment type="similarity">
    <text evidence="1">Belongs to the UPF0065 (bug) family.</text>
</comment>
<comment type="caution">
    <text evidence="2">The sequence shown here is derived from an EMBL/GenBank/DDBJ whole genome shotgun (WGS) entry which is preliminary data.</text>
</comment>
<dbReference type="AlphaFoldDB" id="A0A261SQG7"/>
<organism evidence="2 3">
    <name type="scientific">Bordetella genomosp. 10</name>
    <dbReference type="NCBI Taxonomy" id="1416804"/>
    <lineage>
        <taxon>Bacteria</taxon>
        <taxon>Pseudomonadati</taxon>
        <taxon>Pseudomonadota</taxon>
        <taxon>Betaproteobacteria</taxon>
        <taxon>Burkholderiales</taxon>
        <taxon>Alcaligenaceae</taxon>
        <taxon>Bordetella</taxon>
    </lineage>
</organism>
<dbReference type="Proteomes" id="UP000216020">
    <property type="component" value="Unassembled WGS sequence"/>
</dbReference>
<dbReference type="InterPro" id="IPR005064">
    <property type="entry name" value="BUG"/>
</dbReference>
<dbReference type="Gene3D" id="3.40.190.150">
    <property type="entry name" value="Bordetella uptake gene, domain 1"/>
    <property type="match status" value="1"/>
</dbReference>
<dbReference type="EMBL" id="NEVM01000001">
    <property type="protein sequence ID" value="OZI38543.1"/>
    <property type="molecule type" value="Genomic_DNA"/>
</dbReference>
<dbReference type="OrthoDB" id="8879855at2"/>
<dbReference type="PANTHER" id="PTHR42928:SF5">
    <property type="entry name" value="BLR1237 PROTEIN"/>
    <property type="match status" value="1"/>
</dbReference>
<evidence type="ECO:0000313" key="3">
    <source>
        <dbReference type="Proteomes" id="UP000216020"/>
    </source>
</evidence>
<evidence type="ECO:0008006" key="4">
    <source>
        <dbReference type="Google" id="ProtNLM"/>
    </source>
</evidence>
<name>A0A261SQG7_9BORD</name>